<dbReference type="SUPFAM" id="SSF49464">
    <property type="entry name" value="Carboxypeptidase regulatory domain-like"/>
    <property type="match status" value="1"/>
</dbReference>
<keyword evidence="11" id="KW-1185">Reference proteome</keyword>
<dbReference type="PROSITE" id="PS52016">
    <property type="entry name" value="TONB_DEPENDENT_REC_3"/>
    <property type="match status" value="1"/>
</dbReference>
<sequence>MAVYLHTGIATMAQMVSYTGNKAALSDVFTDIKKQTGYVFFYRKALLDNSHPVTVTLKNAPLIAALEQILLNQPLTFSIENKTIFIHPKSTAKTDQATDVRTGITGTVQDETGKPLAGVSVFLKGSKSRAVTDESGQFILKDDGTANVVLLFTMIGYEQQEVAIGNRTRISVQLKMAIGKIGEVEVMGNTGYQKIPRERATGAFDVIGPRQLSNRVQTNVLERLEGQVPGLLLMKGRDNGDPNGDGLTIRGVSTLYGTKRPLIVIDNFPFEGSMESINPNDVASITILKDAAAASIWGARAANGVIVITTKTAKKGKIQFTYNNNFMFENKPDLGYLNRLTAGEDIAINRQLLTPGMESNIRDMGTAFSALEGLYMDSVAGRITPAQYAHDIAALSQIDNSRQIRQLLMKAPFTQNHSLSFMGGSEKNSYYGSLRYTDASGYALQDRHQGYSFLIKDNYHISPRLSFNVSANLTYTNATTPAVMPEDIYRLKPYQQLQDAQGNPLPFSRDADNANQNNSNAFSIAQRKGWGLDDESYYPLNESNLIENNTNNIYNRIQAELKYALFPGVDVNISYQLENGYTYNKVYTHSNEPSLVKEINDFIVPERDAGGNILTNTDGTLLNPTYNIPKGGKIREQRNNFSAYTLRALVSINRQFGDDHDLAVVVGAERRQSKSNGNTVTKYGYNDNSLQFVDVDVQRLKNLTGNLQSIQNGFNGIGDRFNYTEDRFVSAFGNAAYTFRKKYVLSGSIRMDVTNMFGTDPKYLYRPMWSAGGSWILSNESFMEPVHFVDQLQLRATYGLNGNIPKTSGPFMIATSSTNWLNNLPANTITTPANNTLRWERTAVTNLGIDYTLLDNRISGKVDYYIRKSSDLLGDQQINPTLGFTTATVNTASMTNKGWELQLTTKNIRSKNFEWSTTLIYAHNKSEITKISLNNNFNTPQALAAGNPYVLGDPYGALYSFRFGGLSPDKGQIQILDPNGKIARDEYYRDLNMVYYTGTTRPINNGAISNNFTYKGFDLNLMFVFYADYVARQSLPEVYKGPGAYDSRLKDAWKRPGDERSTIIPNVIKNNSNYYANVYYSNYLDVNVFDATYIKLRDVSLRYTFQQRALKRWRFIRGLQLMANARNILTITTNKAGIDPEAFANGVRTMPVMPSYSFGINLDF</sequence>
<gene>
    <name evidence="10" type="ORF">OL497_18480</name>
</gene>
<dbReference type="InterPro" id="IPR008969">
    <property type="entry name" value="CarboxyPept-like_regulatory"/>
</dbReference>
<dbReference type="Gene3D" id="2.170.130.10">
    <property type="entry name" value="TonB-dependent receptor, plug domain"/>
    <property type="match status" value="1"/>
</dbReference>
<dbReference type="Gene3D" id="2.40.170.20">
    <property type="entry name" value="TonB-dependent receptor, beta-barrel domain"/>
    <property type="match status" value="1"/>
</dbReference>
<evidence type="ECO:0000313" key="10">
    <source>
        <dbReference type="EMBL" id="MCW3485898.1"/>
    </source>
</evidence>
<dbReference type="NCBIfam" id="TIGR04057">
    <property type="entry name" value="SusC_RagA_signa"/>
    <property type="match status" value="1"/>
</dbReference>
<name>A0ABT3IPK1_9BACT</name>
<keyword evidence="4 7" id="KW-0812">Transmembrane</keyword>
<keyword evidence="6 7" id="KW-0998">Cell outer membrane</keyword>
<proteinExistence type="inferred from homology"/>
<dbReference type="InterPro" id="IPR036942">
    <property type="entry name" value="Beta-barrel_TonB_sf"/>
</dbReference>
<protein>
    <submittedName>
        <fullName evidence="10">SusC/RagA family TonB-linked outer membrane protein</fullName>
    </submittedName>
</protein>
<evidence type="ECO:0000259" key="8">
    <source>
        <dbReference type="Pfam" id="PF07660"/>
    </source>
</evidence>
<dbReference type="RefSeq" id="WP_264732715.1">
    <property type="nucleotide sequence ID" value="NZ_JAPDNS010000002.1"/>
</dbReference>
<evidence type="ECO:0000256" key="4">
    <source>
        <dbReference type="ARBA" id="ARBA00022692"/>
    </source>
</evidence>
<evidence type="ECO:0000256" key="1">
    <source>
        <dbReference type="ARBA" id="ARBA00004571"/>
    </source>
</evidence>
<feature type="domain" description="TonB-dependent receptor plug" evidence="9">
    <location>
        <begin position="198"/>
        <end position="305"/>
    </location>
</feature>
<dbReference type="InterPro" id="IPR012910">
    <property type="entry name" value="Plug_dom"/>
</dbReference>
<dbReference type="Gene3D" id="2.60.40.1120">
    <property type="entry name" value="Carboxypeptidase-like, regulatory domain"/>
    <property type="match status" value="1"/>
</dbReference>
<dbReference type="Pfam" id="PF07715">
    <property type="entry name" value="Plug"/>
    <property type="match status" value="1"/>
</dbReference>
<keyword evidence="2 7" id="KW-0813">Transport</keyword>
<evidence type="ECO:0000256" key="3">
    <source>
        <dbReference type="ARBA" id="ARBA00022452"/>
    </source>
</evidence>
<evidence type="ECO:0000256" key="2">
    <source>
        <dbReference type="ARBA" id="ARBA00022448"/>
    </source>
</evidence>
<dbReference type="InterPro" id="IPR037066">
    <property type="entry name" value="Plug_dom_sf"/>
</dbReference>
<feature type="domain" description="Secretin/TonB short N-terminal" evidence="8">
    <location>
        <begin position="38"/>
        <end position="86"/>
    </location>
</feature>
<keyword evidence="3 7" id="KW-1134">Transmembrane beta strand</keyword>
<organism evidence="10 11">
    <name type="scientific">Chitinophaga nivalis</name>
    <dbReference type="NCBI Taxonomy" id="2991709"/>
    <lineage>
        <taxon>Bacteria</taxon>
        <taxon>Pseudomonadati</taxon>
        <taxon>Bacteroidota</taxon>
        <taxon>Chitinophagia</taxon>
        <taxon>Chitinophagales</taxon>
        <taxon>Chitinophagaceae</taxon>
        <taxon>Chitinophaga</taxon>
    </lineage>
</organism>
<dbReference type="EMBL" id="JAPDNS010000002">
    <property type="protein sequence ID" value="MCW3485898.1"/>
    <property type="molecule type" value="Genomic_DNA"/>
</dbReference>
<evidence type="ECO:0000256" key="7">
    <source>
        <dbReference type="PROSITE-ProRule" id="PRU01360"/>
    </source>
</evidence>
<comment type="subcellular location">
    <subcellularLocation>
        <location evidence="1 7">Cell outer membrane</location>
        <topology evidence="1 7">Multi-pass membrane protein</topology>
    </subcellularLocation>
</comment>
<dbReference type="InterPro" id="IPR023997">
    <property type="entry name" value="TonB-dep_OMP_SusC/RagA_CS"/>
</dbReference>
<accession>A0ABT3IPK1</accession>
<dbReference type="InterPro" id="IPR023996">
    <property type="entry name" value="TonB-dep_OMP_SusC/RagA"/>
</dbReference>
<dbReference type="SUPFAM" id="SSF56935">
    <property type="entry name" value="Porins"/>
    <property type="match status" value="1"/>
</dbReference>
<dbReference type="Pfam" id="PF13715">
    <property type="entry name" value="CarbopepD_reg_2"/>
    <property type="match status" value="1"/>
</dbReference>
<comment type="similarity">
    <text evidence="7">Belongs to the TonB-dependent receptor family.</text>
</comment>
<evidence type="ECO:0000259" key="9">
    <source>
        <dbReference type="Pfam" id="PF07715"/>
    </source>
</evidence>
<dbReference type="Pfam" id="PF07660">
    <property type="entry name" value="STN"/>
    <property type="match status" value="1"/>
</dbReference>
<dbReference type="InterPro" id="IPR011662">
    <property type="entry name" value="Secretin/TonB_short_N"/>
</dbReference>
<comment type="caution">
    <text evidence="10">The sequence shown here is derived from an EMBL/GenBank/DDBJ whole genome shotgun (WGS) entry which is preliminary data.</text>
</comment>
<dbReference type="NCBIfam" id="TIGR04056">
    <property type="entry name" value="OMP_RagA_SusC"/>
    <property type="match status" value="1"/>
</dbReference>
<evidence type="ECO:0000256" key="5">
    <source>
        <dbReference type="ARBA" id="ARBA00023136"/>
    </source>
</evidence>
<keyword evidence="5 7" id="KW-0472">Membrane</keyword>
<reference evidence="10 11" key="1">
    <citation type="submission" date="2022-10" db="EMBL/GenBank/DDBJ databases">
        <title>Chitinophaga nivalis PC15 sp. nov., isolated from Pyeongchang county, South Korea.</title>
        <authorList>
            <person name="Trinh H.N."/>
        </authorList>
    </citation>
    <scope>NUCLEOTIDE SEQUENCE [LARGE SCALE GENOMIC DNA]</scope>
    <source>
        <strain evidence="10 11">PC14</strain>
    </source>
</reference>
<evidence type="ECO:0000256" key="6">
    <source>
        <dbReference type="ARBA" id="ARBA00023237"/>
    </source>
</evidence>
<dbReference type="InterPro" id="IPR039426">
    <property type="entry name" value="TonB-dep_rcpt-like"/>
</dbReference>
<dbReference type="Proteomes" id="UP001207742">
    <property type="component" value="Unassembled WGS sequence"/>
</dbReference>
<evidence type="ECO:0000313" key="11">
    <source>
        <dbReference type="Proteomes" id="UP001207742"/>
    </source>
</evidence>